<accession>A0ABD5XLE1</accession>
<name>A0ABD5XLE1_9EURY</name>
<dbReference type="EMBL" id="JBHSZG010000001">
    <property type="protein sequence ID" value="MFC7135990.1"/>
    <property type="molecule type" value="Genomic_DNA"/>
</dbReference>
<dbReference type="GeneID" id="81122571"/>
<protein>
    <recommendedName>
        <fullName evidence="2">DUF8080 domain-containing protein</fullName>
    </recommendedName>
</protein>
<evidence type="ECO:0000259" key="2">
    <source>
        <dbReference type="Pfam" id="PF26296"/>
    </source>
</evidence>
<comment type="caution">
    <text evidence="3">The sequence shown here is derived from an EMBL/GenBank/DDBJ whole genome shotgun (WGS) entry which is preliminary data.</text>
</comment>
<evidence type="ECO:0000313" key="3">
    <source>
        <dbReference type="EMBL" id="MFC7135990.1"/>
    </source>
</evidence>
<sequence>MPVTLDATVSVEAGVALVCVRVRNTEPVDRHVRVVDRLDGDLLPPRRHGRPAPGWSADGYAGVVSGDDERALGYACDLDDPEATPDGGPELVAVTDPGSVAADPVDTARSTLADARPPADAVAPAPDESAGGDPPPERDPGEGGAPSSPTDRTPPSAGESTPAAEPTPADAPTHATDDGVPTVPPGVRRSLDAVERRVERAETLADGSVADATAVVADTDPAALAALVDADAAVAARVADRARALADRAAAVSVPTDELERLA</sequence>
<dbReference type="InterPro" id="IPR058393">
    <property type="entry name" value="DUF8080"/>
</dbReference>
<dbReference type="Pfam" id="PF26296">
    <property type="entry name" value="DUF8080"/>
    <property type="match status" value="1"/>
</dbReference>
<reference evidence="3 4" key="1">
    <citation type="journal article" date="2019" name="Int. J. Syst. Evol. Microbiol.">
        <title>The Global Catalogue of Microorganisms (GCM) 10K type strain sequencing project: providing services to taxonomists for standard genome sequencing and annotation.</title>
        <authorList>
            <consortium name="The Broad Institute Genomics Platform"/>
            <consortium name="The Broad Institute Genome Sequencing Center for Infectious Disease"/>
            <person name="Wu L."/>
            <person name="Ma J."/>
        </authorList>
    </citation>
    <scope>NUCLEOTIDE SEQUENCE [LARGE SCALE GENOMIC DNA]</scope>
    <source>
        <strain evidence="3 4">DT92</strain>
    </source>
</reference>
<feature type="domain" description="DUF8080" evidence="2">
    <location>
        <begin position="184"/>
        <end position="252"/>
    </location>
</feature>
<dbReference type="RefSeq" id="WP_284012549.1">
    <property type="nucleotide sequence ID" value="NZ_CP126156.1"/>
</dbReference>
<dbReference type="InterPro" id="IPR057179">
    <property type="entry name" value="DUF7857"/>
</dbReference>
<proteinExistence type="predicted"/>
<gene>
    <name evidence="3" type="ORF">ACFQRB_04330</name>
</gene>
<dbReference type="Proteomes" id="UP001596368">
    <property type="component" value="Unassembled WGS sequence"/>
</dbReference>
<evidence type="ECO:0000256" key="1">
    <source>
        <dbReference type="SAM" id="MobiDB-lite"/>
    </source>
</evidence>
<keyword evidence="4" id="KW-1185">Reference proteome</keyword>
<dbReference type="Pfam" id="PF25256">
    <property type="entry name" value="DUF7857"/>
    <property type="match status" value="1"/>
</dbReference>
<evidence type="ECO:0000313" key="4">
    <source>
        <dbReference type="Proteomes" id="UP001596368"/>
    </source>
</evidence>
<feature type="region of interest" description="Disordered" evidence="1">
    <location>
        <begin position="76"/>
        <end position="194"/>
    </location>
</feature>
<dbReference type="AlphaFoldDB" id="A0ABD5XLE1"/>
<feature type="compositionally biased region" description="Low complexity" evidence="1">
    <location>
        <begin position="161"/>
        <end position="174"/>
    </location>
</feature>
<feature type="compositionally biased region" description="Low complexity" evidence="1">
    <location>
        <begin position="113"/>
        <end position="127"/>
    </location>
</feature>
<organism evidence="3 4">
    <name type="scientific">Halobaculum litoreum</name>
    <dbReference type="NCBI Taxonomy" id="3031998"/>
    <lineage>
        <taxon>Archaea</taxon>
        <taxon>Methanobacteriati</taxon>
        <taxon>Methanobacteriota</taxon>
        <taxon>Stenosarchaea group</taxon>
        <taxon>Halobacteria</taxon>
        <taxon>Halobacteriales</taxon>
        <taxon>Haloferacaceae</taxon>
        <taxon>Halobaculum</taxon>
    </lineage>
</organism>